<keyword evidence="19" id="KW-1185">Reference proteome</keyword>
<feature type="coiled-coil region" evidence="14">
    <location>
        <begin position="598"/>
        <end position="625"/>
    </location>
</feature>
<dbReference type="PROSITE" id="PS50283">
    <property type="entry name" value="NA_SOLUT_SYMP_3"/>
    <property type="match status" value="1"/>
</dbReference>
<evidence type="ECO:0000256" key="4">
    <source>
        <dbReference type="ARBA" id="ARBA00012438"/>
    </source>
</evidence>
<dbReference type="PANTHER" id="PTHR43065:SF10">
    <property type="entry name" value="PEROXIDE STRESS-ACTIVATED HISTIDINE KINASE MAK3"/>
    <property type="match status" value="1"/>
</dbReference>
<dbReference type="Gene3D" id="3.30.565.10">
    <property type="entry name" value="Histidine kinase-like ATPase, C-terminal domain"/>
    <property type="match status" value="1"/>
</dbReference>
<dbReference type="Pfam" id="PF00989">
    <property type="entry name" value="PAS"/>
    <property type="match status" value="1"/>
</dbReference>
<proteinExistence type="inferred from homology"/>
<dbReference type="GO" id="GO:0005524">
    <property type="term" value="F:ATP binding"/>
    <property type="evidence" value="ECO:0007669"/>
    <property type="project" value="UniProtKB-KW"/>
</dbReference>
<feature type="transmembrane region" description="Helical" evidence="15">
    <location>
        <begin position="468"/>
        <end position="486"/>
    </location>
</feature>
<dbReference type="SMART" id="SM00091">
    <property type="entry name" value="PAS"/>
    <property type="match status" value="1"/>
</dbReference>
<dbReference type="SUPFAM" id="SSF55785">
    <property type="entry name" value="PYP-like sensor domain (PAS domain)"/>
    <property type="match status" value="1"/>
</dbReference>
<keyword evidence="6" id="KW-0808">Transferase</keyword>
<feature type="transmembrane region" description="Helical" evidence="15">
    <location>
        <begin position="277"/>
        <end position="300"/>
    </location>
</feature>
<name>A0A3P1SJ03_9GAMM</name>
<feature type="transmembrane region" description="Helical" evidence="15">
    <location>
        <begin position="320"/>
        <end position="347"/>
    </location>
</feature>
<dbReference type="PROSITE" id="PS50109">
    <property type="entry name" value="HIS_KIN"/>
    <property type="match status" value="1"/>
</dbReference>
<dbReference type="InterPro" id="IPR035965">
    <property type="entry name" value="PAS-like_dom_sf"/>
</dbReference>
<dbReference type="InterPro" id="IPR001734">
    <property type="entry name" value="Na/solute_symporter"/>
</dbReference>
<evidence type="ECO:0000256" key="5">
    <source>
        <dbReference type="ARBA" id="ARBA00022553"/>
    </source>
</evidence>
<comment type="similarity">
    <text evidence="3">Belongs to the sodium:solute symporter (SSF) (TC 2.A.21) family.</text>
</comment>
<evidence type="ECO:0000256" key="7">
    <source>
        <dbReference type="ARBA" id="ARBA00022692"/>
    </source>
</evidence>
<dbReference type="RefSeq" id="WP_124927874.1">
    <property type="nucleotide sequence ID" value="NZ_BMOH01000010.1"/>
</dbReference>
<evidence type="ECO:0000256" key="8">
    <source>
        <dbReference type="ARBA" id="ARBA00022741"/>
    </source>
</evidence>
<dbReference type="Pfam" id="PF02518">
    <property type="entry name" value="HATPase_c"/>
    <property type="match status" value="1"/>
</dbReference>
<dbReference type="InterPro" id="IPR000014">
    <property type="entry name" value="PAS"/>
</dbReference>
<dbReference type="InterPro" id="IPR036097">
    <property type="entry name" value="HisK_dim/P_sf"/>
</dbReference>
<evidence type="ECO:0000256" key="2">
    <source>
        <dbReference type="ARBA" id="ARBA00004141"/>
    </source>
</evidence>
<evidence type="ECO:0000313" key="18">
    <source>
        <dbReference type="EMBL" id="RRC96950.1"/>
    </source>
</evidence>
<dbReference type="InterPro" id="IPR005467">
    <property type="entry name" value="His_kinase_dom"/>
</dbReference>
<protein>
    <recommendedName>
        <fullName evidence="4">histidine kinase</fullName>
        <ecNumber evidence="4">2.7.13.3</ecNumber>
    </recommendedName>
</protein>
<evidence type="ECO:0000256" key="3">
    <source>
        <dbReference type="ARBA" id="ARBA00006434"/>
    </source>
</evidence>
<feature type="transmembrane region" description="Helical" evidence="15">
    <location>
        <begin position="183"/>
        <end position="207"/>
    </location>
</feature>
<feature type="transmembrane region" description="Helical" evidence="15">
    <location>
        <begin position="153"/>
        <end position="171"/>
    </location>
</feature>
<dbReference type="Gene3D" id="1.20.1730.10">
    <property type="entry name" value="Sodium/glucose cotransporter"/>
    <property type="match status" value="1"/>
</dbReference>
<keyword evidence="8" id="KW-0547">Nucleotide-binding</keyword>
<gene>
    <name evidence="18" type="ORF">EHS89_19630</name>
</gene>
<dbReference type="InterPro" id="IPR004358">
    <property type="entry name" value="Sig_transdc_His_kin-like_C"/>
</dbReference>
<accession>A0A3P1SJ03</accession>
<dbReference type="InterPro" id="IPR003594">
    <property type="entry name" value="HATPase_dom"/>
</dbReference>
<evidence type="ECO:0000259" key="16">
    <source>
        <dbReference type="PROSITE" id="PS50109"/>
    </source>
</evidence>
<dbReference type="GO" id="GO:0000155">
    <property type="term" value="F:phosphorelay sensor kinase activity"/>
    <property type="evidence" value="ECO:0007669"/>
    <property type="project" value="InterPro"/>
</dbReference>
<feature type="transmembrane region" description="Helical" evidence="15">
    <location>
        <begin position="427"/>
        <end position="448"/>
    </location>
</feature>
<dbReference type="AlphaFoldDB" id="A0A3P1SJ03"/>
<dbReference type="GO" id="GO:0016020">
    <property type="term" value="C:membrane"/>
    <property type="evidence" value="ECO:0007669"/>
    <property type="project" value="UniProtKB-SubCell"/>
</dbReference>
<comment type="caution">
    <text evidence="18">The sequence shown here is derived from an EMBL/GenBank/DDBJ whole genome shotgun (WGS) entry which is preliminary data.</text>
</comment>
<evidence type="ECO:0000256" key="11">
    <source>
        <dbReference type="ARBA" id="ARBA00022989"/>
    </source>
</evidence>
<dbReference type="Gene3D" id="1.10.287.130">
    <property type="match status" value="1"/>
</dbReference>
<dbReference type="SUPFAM" id="SSF55874">
    <property type="entry name" value="ATPase domain of HSP90 chaperone/DNA topoisomerase II/histidine kinase"/>
    <property type="match status" value="1"/>
</dbReference>
<keyword evidence="14" id="KW-0175">Coiled coil</keyword>
<feature type="domain" description="PAS" evidence="17">
    <location>
        <begin position="622"/>
        <end position="687"/>
    </location>
</feature>
<dbReference type="Proteomes" id="UP000267535">
    <property type="component" value="Unassembled WGS sequence"/>
</dbReference>
<feature type="transmembrane region" description="Helical" evidence="15">
    <location>
        <begin position="68"/>
        <end position="91"/>
    </location>
</feature>
<dbReference type="SMART" id="SM00388">
    <property type="entry name" value="HisKA"/>
    <property type="match status" value="1"/>
</dbReference>
<evidence type="ECO:0000313" key="19">
    <source>
        <dbReference type="Proteomes" id="UP000267535"/>
    </source>
</evidence>
<dbReference type="SMART" id="SM00387">
    <property type="entry name" value="HATPase_c"/>
    <property type="match status" value="1"/>
</dbReference>
<dbReference type="GO" id="GO:0006355">
    <property type="term" value="P:regulation of DNA-templated transcription"/>
    <property type="evidence" value="ECO:0007669"/>
    <property type="project" value="InterPro"/>
</dbReference>
<feature type="transmembrane region" description="Helical" evidence="15">
    <location>
        <begin position="399"/>
        <end position="420"/>
    </location>
</feature>
<dbReference type="Gene3D" id="3.30.450.20">
    <property type="entry name" value="PAS domain"/>
    <property type="match status" value="1"/>
</dbReference>
<dbReference type="Pfam" id="PF00512">
    <property type="entry name" value="HisKA"/>
    <property type="match status" value="1"/>
</dbReference>
<dbReference type="PANTHER" id="PTHR43065">
    <property type="entry name" value="SENSOR HISTIDINE KINASE"/>
    <property type="match status" value="1"/>
</dbReference>
<dbReference type="InterPro" id="IPR013767">
    <property type="entry name" value="PAS_fold"/>
</dbReference>
<dbReference type="OrthoDB" id="9764438at2"/>
<dbReference type="GO" id="GO:0022857">
    <property type="term" value="F:transmembrane transporter activity"/>
    <property type="evidence" value="ECO:0007669"/>
    <property type="project" value="InterPro"/>
</dbReference>
<keyword evidence="12" id="KW-0902">Two-component regulatory system</keyword>
<evidence type="ECO:0000256" key="9">
    <source>
        <dbReference type="ARBA" id="ARBA00022777"/>
    </source>
</evidence>
<keyword evidence="7 15" id="KW-0812">Transmembrane</keyword>
<comment type="subcellular location">
    <subcellularLocation>
        <location evidence="2">Membrane</location>
        <topology evidence="2">Multi-pass membrane protein</topology>
    </subcellularLocation>
</comment>
<dbReference type="InterPro" id="IPR038377">
    <property type="entry name" value="Na/Glc_symporter_sf"/>
</dbReference>
<feature type="domain" description="Histidine kinase" evidence="16">
    <location>
        <begin position="751"/>
        <end position="966"/>
    </location>
</feature>
<feature type="transmembrane region" description="Helical" evidence="15">
    <location>
        <begin position="6"/>
        <end position="25"/>
    </location>
</feature>
<keyword evidence="11 15" id="KW-1133">Transmembrane helix</keyword>
<evidence type="ECO:0000256" key="15">
    <source>
        <dbReference type="SAM" id="Phobius"/>
    </source>
</evidence>
<reference evidence="18 19" key="1">
    <citation type="submission" date="2018-11" db="EMBL/GenBank/DDBJ databases">
        <title>The draft genome sequence of Amphritea balenae JAMM 1525T.</title>
        <authorList>
            <person name="Fang Z."/>
            <person name="Zhang Y."/>
            <person name="Han X."/>
        </authorList>
    </citation>
    <scope>NUCLEOTIDE SEQUENCE [LARGE SCALE GENOMIC DNA]</scope>
    <source>
        <strain evidence="18 19">JAMM 1525</strain>
    </source>
</reference>
<evidence type="ECO:0000256" key="1">
    <source>
        <dbReference type="ARBA" id="ARBA00000085"/>
    </source>
</evidence>
<keyword evidence="13 15" id="KW-0472">Membrane</keyword>
<dbReference type="SUPFAM" id="SSF47384">
    <property type="entry name" value="Homodimeric domain of signal transducing histidine kinase"/>
    <property type="match status" value="1"/>
</dbReference>
<dbReference type="InterPro" id="IPR036890">
    <property type="entry name" value="HATPase_C_sf"/>
</dbReference>
<evidence type="ECO:0000256" key="10">
    <source>
        <dbReference type="ARBA" id="ARBA00022840"/>
    </source>
</evidence>
<dbReference type="CDD" id="cd00082">
    <property type="entry name" value="HisKA"/>
    <property type="match status" value="1"/>
</dbReference>
<sequence length="969" mass="106989">MSFDLSELLIIGITYLTFLFGTAYITERGWIPARIIYHPITYILSLGVFTSVWTFYGTFAMAKESGFSFLASYLGASAAFFLAPVILVPILRITRTYQLSSLADLFAFRFRSATAGTLTAVFTLLATLPLISIQIQAVADSLHIINQDFTSNQIAIGFCTVIALFSILFGARHASLRYSRTGLIVAMATGSLIKLIALGGFAIYVFFNVLDGPAGLEQWLKANPTQLDVFNTPLDSDMWRTMLLGFFSAVIVMPHTFHMMFTENTSSNSLHKASWGVPLYLLLLALAVPPILWAGIKIGVADQPAFLILHLGMGLHSDFLTILAFIGGLAAASGIIIVATISISSMLQNHLILPLLPVPSTQQLYTRLLWLRRLLIIVIMLCSYLFYTRIGLNHNLHWLGTLAFIAFMQFLPGILATLFWPGANRKGFCLGLVVGMGIWIFTMLLGLMSEVESTFEVTFLAEQGWHQIAIYSLAANITVFLLTSLITRSSAEEITSASACLHNSLQRPVGPQLNIRHSDELVELLCKRLGRLTAQREIDNALNELNLNSGELNAIDLMRLRTLIESRLSALFGPVEASALLNQQSHDSTLGQYRTRDIHLLEGQLENYQTQLSGLAAELDNLRRHHRMTLQRLPIGACSLDEKGQIIFWNSEMELFTGLAASSVLTKNLKSLAPPWGDLLADFSHQDQNHLLSHHLLIDEENCWLSLHKASLADDSDAMVILLENETENQILVNRLSHNERLASIGRFAAGVAHEIGNPVTGIACLAQNLKYETDDEIILESGEQIVEQTHRITRIVQSLIRFAHTGQSDIQEMQEAVDLKHIIDEAIHLVSMDSRGKQIQLINHTDVTTSVSGDPQRLLQVFVNLINNACDASPVNSSIWIDAEVGSNSVKITVTDEGSGILPEHQSRLFEPFFTTKDPGKGTGLGLPLVYNIIEEHYGSISVVSPANKNQNKGTQVVITLPRSPQAN</sequence>
<dbReference type="PROSITE" id="PS50112">
    <property type="entry name" value="PAS"/>
    <property type="match status" value="1"/>
</dbReference>
<keyword evidence="9" id="KW-0418">Kinase</keyword>
<feature type="transmembrane region" description="Helical" evidence="15">
    <location>
        <begin position="368"/>
        <end position="387"/>
    </location>
</feature>
<evidence type="ECO:0000256" key="13">
    <source>
        <dbReference type="ARBA" id="ARBA00023136"/>
    </source>
</evidence>
<evidence type="ECO:0000256" key="12">
    <source>
        <dbReference type="ARBA" id="ARBA00023012"/>
    </source>
</evidence>
<dbReference type="InterPro" id="IPR003661">
    <property type="entry name" value="HisK_dim/P_dom"/>
</dbReference>
<dbReference type="EMBL" id="RQXV01000015">
    <property type="protein sequence ID" value="RRC96950.1"/>
    <property type="molecule type" value="Genomic_DNA"/>
</dbReference>
<evidence type="ECO:0000256" key="14">
    <source>
        <dbReference type="SAM" id="Coils"/>
    </source>
</evidence>
<evidence type="ECO:0000256" key="6">
    <source>
        <dbReference type="ARBA" id="ARBA00022679"/>
    </source>
</evidence>
<feature type="transmembrane region" description="Helical" evidence="15">
    <location>
        <begin position="112"/>
        <end position="133"/>
    </location>
</feature>
<evidence type="ECO:0000259" key="17">
    <source>
        <dbReference type="PROSITE" id="PS50112"/>
    </source>
</evidence>
<dbReference type="EC" id="2.7.13.3" evidence="4"/>
<comment type="catalytic activity">
    <reaction evidence="1">
        <text>ATP + protein L-histidine = ADP + protein N-phospho-L-histidine.</text>
        <dbReference type="EC" id="2.7.13.3"/>
    </reaction>
</comment>
<keyword evidence="5" id="KW-0597">Phosphoprotein</keyword>
<feature type="transmembrane region" description="Helical" evidence="15">
    <location>
        <begin position="238"/>
        <end position="257"/>
    </location>
</feature>
<organism evidence="18 19">
    <name type="scientific">Amphritea balenae</name>
    <dbReference type="NCBI Taxonomy" id="452629"/>
    <lineage>
        <taxon>Bacteria</taxon>
        <taxon>Pseudomonadati</taxon>
        <taxon>Pseudomonadota</taxon>
        <taxon>Gammaproteobacteria</taxon>
        <taxon>Oceanospirillales</taxon>
        <taxon>Oceanospirillaceae</taxon>
        <taxon>Amphritea</taxon>
    </lineage>
</organism>
<keyword evidence="10" id="KW-0067">ATP-binding</keyword>
<feature type="transmembrane region" description="Helical" evidence="15">
    <location>
        <begin position="37"/>
        <end position="56"/>
    </location>
</feature>
<dbReference type="PRINTS" id="PR00344">
    <property type="entry name" value="BCTRLSENSOR"/>
</dbReference>